<evidence type="ECO:0000313" key="3">
    <source>
        <dbReference type="EMBL" id="KAK6921489.1"/>
    </source>
</evidence>
<dbReference type="GO" id="GO:0005783">
    <property type="term" value="C:endoplasmic reticulum"/>
    <property type="evidence" value="ECO:0007669"/>
    <property type="project" value="TreeGrafter"/>
</dbReference>
<organism evidence="3 4">
    <name type="scientific">Dillenia turbinata</name>
    <dbReference type="NCBI Taxonomy" id="194707"/>
    <lineage>
        <taxon>Eukaryota</taxon>
        <taxon>Viridiplantae</taxon>
        <taxon>Streptophyta</taxon>
        <taxon>Embryophyta</taxon>
        <taxon>Tracheophyta</taxon>
        <taxon>Spermatophyta</taxon>
        <taxon>Magnoliopsida</taxon>
        <taxon>eudicotyledons</taxon>
        <taxon>Gunneridae</taxon>
        <taxon>Pentapetalae</taxon>
        <taxon>Dilleniales</taxon>
        <taxon>Dilleniaceae</taxon>
        <taxon>Dillenia</taxon>
    </lineage>
</organism>
<evidence type="ECO:0000256" key="1">
    <source>
        <dbReference type="ARBA" id="ARBA00022837"/>
    </source>
</evidence>
<keyword evidence="2" id="KW-0472">Membrane</keyword>
<sequence length="211" mass="24917">MGKLSVIMYITVALLLLFIVSRSPKHSFDRRHGHLKIRSNFTFSRPPDSGHANTHHQPVAFDPLVAEIERRREDKEWERHMFFDNQTAAPGEEAQPEWEDFMDAEDYLNDQERFNVTNRLLLLFPKIDVDPTNGFVTEKELTEWNLQLAQREVMHRTVREMELYDKNHDGFVSFSEYEPPEWVRTAGDLGRMQEEAESCSSESEHHRLHFC</sequence>
<evidence type="ECO:0000313" key="4">
    <source>
        <dbReference type="Proteomes" id="UP001370490"/>
    </source>
</evidence>
<dbReference type="SUPFAM" id="SSF47473">
    <property type="entry name" value="EF-hand"/>
    <property type="match status" value="1"/>
</dbReference>
<keyword evidence="2" id="KW-1133">Transmembrane helix</keyword>
<dbReference type="InterPro" id="IPR018247">
    <property type="entry name" value="EF_Hand_1_Ca_BS"/>
</dbReference>
<comment type="caution">
    <text evidence="3">The sequence shown here is derived from an EMBL/GenBank/DDBJ whole genome shotgun (WGS) entry which is preliminary data.</text>
</comment>
<dbReference type="GO" id="GO:0005509">
    <property type="term" value="F:calcium ion binding"/>
    <property type="evidence" value="ECO:0007669"/>
    <property type="project" value="TreeGrafter"/>
</dbReference>
<dbReference type="EMBL" id="JBAMMX010000019">
    <property type="protein sequence ID" value="KAK6921489.1"/>
    <property type="molecule type" value="Genomic_DNA"/>
</dbReference>
<keyword evidence="2" id="KW-0812">Transmembrane</keyword>
<dbReference type="PROSITE" id="PS00018">
    <property type="entry name" value="EF_HAND_1"/>
    <property type="match status" value="1"/>
</dbReference>
<gene>
    <name evidence="3" type="ORF">RJ641_011996</name>
</gene>
<feature type="transmembrane region" description="Helical" evidence="2">
    <location>
        <begin position="6"/>
        <end position="23"/>
    </location>
</feature>
<protein>
    <recommendedName>
        <fullName evidence="5">EF-hand domain-containing protein</fullName>
    </recommendedName>
</protein>
<proteinExistence type="predicted"/>
<dbReference type="PANTHER" id="PTHR10827:SF101">
    <property type="entry name" value="CALCIUM-BINDING EF HAND FAMILY PROTEIN"/>
    <property type="match status" value="1"/>
</dbReference>
<name>A0AAN8UVJ4_9MAGN</name>
<dbReference type="PANTHER" id="PTHR10827">
    <property type="entry name" value="RETICULOCALBIN"/>
    <property type="match status" value="1"/>
</dbReference>
<dbReference type="AlphaFoldDB" id="A0AAN8UVJ4"/>
<evidence type="ECO:0000256" key="2">
    <source>
        <dbReference type="SAM" id="Phobius"/>
    </source>
</evidence>
<dbReference type="Proteomes" id="UP001370490">
    <property type="component" value="Unassembled WGS sequence"/>
</dbReference>
<dbReference type="Gene3D" id="1.10.238.10">
    <property type="entry name" value="EF-hand"/>
    <property type="match status" value="1"/>
</dbReference>
<reference evidence="3 4" key="1">
    <citation type="submission" date="2023-12" db="EMBL/GenBank/DDBJ databases">
        <title>A high-quality genome assembly for Dillenia turbinata (Dilleniales).</title>
        <authorList>
            <person name="Chanderbali A."/>
        </authorList>
    </citation>
    <scope>NUCLEOTIDE SEQUENCE [LARGE SCALE GENOMIC DNA]</scope>
    <source>
        <strain evidence="3">LSX21</strain>
        <tissue evidence="3">Leaf</tissue>
    </source>
</reference>
<keyword evidence="1" id="KW-0106">Calcium</keyword>
<accession>A0AAN8UVJ4</accession>
<keyword evidence="4" id="KW-1185">Reference proteome</keyword>
<dbReference type="InterPro" id="IPR011992">
    <property type="entry name" value="EF-hand-dom_pair"/>
</dbReference>
<evidence type="ECO:0008006" key="5">
    <source>
        <dbReference type="Google" id="ProtNLM"/>
    </source>
</evidence>